<organism evidence="1 2">
    <name type="scientific">Gemmobacter caeni</name>
    <dbReference type="NCBI Taxonomy" id="589035"/>
    <lineage>
        <taxon>Bacteria</taxon>
        <taxon>Pseudomonadati</taxon>
        <taxon>Pseudomonadota</taxon>
        <taxon>Alphaproteobacteria</taxon>
        <taxon>Rhodobacterales</taxon>
        <taxon>Paracoccaceae</taxon>
        <taxon>Gemmobacter</taxon>
    </lineage>
</organism>
<keyword evidence="2" id="KW-1185">Reference proteome</keyword>
<dbReference type="RefSeq" id="WP_277878395.1">
    <property type="nucleotide sequence ID" value="NZ_QBKP01000021.1"/>
</dbReference>
<evidence type="ECO:0000313" key="1">
    <source>
        <dbReference type="EMBL" id="PTX45601.1"/>
    </source>
</evidence>
<comment type="caution">
    <text evidence="1">The sequence shown here is derived from an EMBL/GenBank/DDBJ whole genome shotgun (WGS) entry which is preliminary data.</text>
</comment>
<protein>
    <submittedName>
        <fullName evidence="1">Uncharacterized protein</fullName>
    </submittedName>
</protein>
<name>A0A2T6AP52_9RHOB</name>
<dbReference type="AlphaFoldDB" id="A0A2T6AP52"/>
<dbReference type="Proteomes" id="UP000244224">
    <property type="component" value="Unassembled WGS sequence"/>
</dbReference>
<accession>A0A2T6AP52</accession>
<sequence>MQAHHHAAVVLAVLTFAAGMLTLATGLPQPAPRTCISSGW</sequence>
<dbReference type="EMBL" id="QBKP01000021">
    <property type="protein sequence ID" value="PTX45601.1"/>
    <property type="molecule type" value="Genomic_DNA"/>
</dbReference>
<reference evidence="1 2" key="1">
    <citation type="submission" date="2018-04" db="EMBL/GenBank/DDBJ databases">
        <title>Genomic Encyclopedia of Archaeal and Bacterial Type Strains, Phase II (KMG-II): from individual species to whole genera.</title>
        <authorList>
            <person name="Goeker M."/>
        </authorList>
    </citation>
    <scope>NUCLEOTIDE SEQUENCE [LARGE SCALE GENOMIC DNA]</scope>
    <source>
        <strain evidence="1 2">DSM 21823</strain>
    </source>
</reference>
<gene>
    <name evidence="1" type="ORF">C8N34_12131</name>
</gene>
<proteinExistence type="predicted"/>
<evidence type="ECO:0000313" key="2">
    <source>
        <dbReference type="Proteomes" id="UP000244224"/>
    </source>
</evidence>